<evidence type="ECO:0008006" key="4">
    <source>
        <dbReference type="Google" id="ProtNLM"/>
    </source>
</evidence>
<evidence type="ECO:0000313" key="2">
    <source>
        <dbReference type="EMBL" id="QSQ23050.1"/>
    </source>
</evidence>
<name>A0ABX7P039_9BACT</name>
<dbReference type="Proteomes" id="UP000662747">
    <property type="component" value="Chromosome"/>
</dbReference>
<accession>A0ABX7P039</accession>
<organism evidence="2 3">
    <name type="scientific">Pyxidicoccus parkwayensis</name>
    <dbReference type="NCBI Taxonomy" id="2813578"/>
    <lineage>
        <taxon>Bacteria</taxon>
        <taxon>Pseudomonadati</taxon>
        <taxon>Myxococcota</taxon>
        <taxon>Myxococcia</taxon>
        <taxon>Myxococcales</taxon>
        <taxon>Cystobacterineae</taxon>
        <taxon>Myxococcaceae</taxon>
        <taxon>Pyxidicoccus</taxon>
    </lineage>
</organism>
<evidence type="ECO:0000313" key="3">
    <source>
        <dbReference type="Proteomes" id="UP000662747"/>
    </source>
</evidence>
<dbReference type="EMBL" id="CP071090">
    <property type="protein sequence ID" value="QSQ23050.1"/>
    <property type="molecule type" value="Genomic_DNA"/>
</dbReference>
<reference evidence="2 3" key="1">
    <citation type="submission" date="2021-02" db="EMBL/GenBank/DDBJ databases">
        <title>De Novo genome assembly of isolated myxobacteria.</title>
        <authorList>
            <person name="Stevens D.C."/>
        </authorList>
    </citation>
    <scope>NUCLEOTIDE SEQUENCE [LARGE SCALE GENOMIC DNA]</scope>
    <source>
        <strain evidence="3">SCPEA02</strain>
    </source>
</reference>
<feature type="signal peptide" evidence="1">
    <location>
        <begin position="1"/>
        <end position="22"/>
    </location>
</feature>
<keyword evidence="1" id="KW-0732">Signal</keyword>
<keyword evidence="3" id="KW-1185">Reference proteome</keyword>
<evidence type="ECO:0000256" key="1">
    <source>
        <dbReference type="SAM" id="SignalP"/>
    </source>
</evidence>
<gene>
    <name evidence="2" type="ORF">JY651_49545</name>
</gene>
<sequence>MRLTSSLLAVFAGLTLSMAVGCGGDMSEPEQAPVSESISVDAQRPEGDVTQQAICPLKWFCDTTRRYYNTGELCAAACGSVACYREHQCGGGCTCP</sequence>
<dbReference type="PROSITE" id="PS51257">
    <property type="entry name" value="PROKAR_LIPOPROTEIN"/>
    <property type="match status" value="1"/>
</dbReference>
<protein>
    <recommendedName>
        <fullName evidence="4">Lipoprotein</fullName>
    </recommendedName>
</protein>
<feature type="chain" id="PRO_5046444775" description="Lipoprotein" evidence="1">
    <location>
        <begin position="23"/>
        <end position="96"/>
    </location>
</feature>
<dbReference type="RefSeq" id="WP_206724626.1">
    <property type="nucleotide sequence ID" value="NZ_CP071090.1"/>
</dbReference>
<proteinExistence type="predicted"/>